<dbReference type="PANTHER" id="PTHR12526">
    <property type="entry name" value="GLYCOSYLTRANSFERASE"/>
    <property type="match status" value="1"/>
</dbReference>
<sequence>MKGIFVINSLSGGGAEKVFSKLMKMIDSDQKRQYDMEVIILDEKEELYSLPESITIHRLGNKFGVIGQTYRYIELIKKIQPDFVVSFLFRSNWCNIIGAKLFSYKSLLSERGNTNARLRGKLFSLKKMIIKFVFSGGDTTICVSKGVGDCLKNDYGIAPDKISILNNSYNLVDIRNKAKYSAIEGLEPGYILAIGRLVKLKGFDDLITAFSKSKLSRELVILGDGEELEFLKQHAKDAGIGDRVKFLGFVSNPYPYMGSAHSFVLSSHFEGFPNAMVEAMSLCKPVISSLTDGPVDILQPSRLPKHGEFETAKYGLVYNAKDKVALTKALDEVNDNQGLYRELCMLSEQRAEHYSEDKFYTEFNTIVRNYVPGFH</sequence>
<protein>
    <recommendedName>
        <fullName evidence="5">Glycosyltransferase</fullName>
    </recommendedName>
</protein>
<evidence type="ECO:0008006" key="5">
    <source>
        <dbReference type="Google" id="ProtNLM"/>
    </source>
</evidence>
<dbReference type="EMBL" id="MJMI01000112">
    <property type="protein sequence ID" value="OLQ88712.1"/>
    <property type="molecule type" value="Genomic_DNA"/>
</dbReference>
<gene>
    <name evidence="3" type="ORF">BIY21_15965</name>
</gene>
<feature type="domain" description="Glycosyl transferase family 1" evidence="1">
    <location>
        <begin position="187"/>
        <end position="341"/>
    </location>
</feature>
<dbReference type="Gene3D" id="3.40.50.2000">
    <property type="entry name" value="Glycogen Phosphorylase B"/>
    <property type="match status" value="2"/>
</dbReference>
<proteinExistence type="predicted"/>
<organism evidence="3 4">
    <name type="scientific">Vibrio ponticus</name>
    <dbReference type="NCBI Taxonomy" id="265668"/>
    <lineage>
        <taxon>Bacteria</taxon>
        <taxon>Pseudomonadati</taxon>
        <taxon>Pseudomonadota</taxon>
        <taxon>Gammaproteobacteria</taxon>
        <taxon>Vibrionales</taxon>
        <taxon>Vibrionaceae</taxon>
        <taxon>Vibrio</taxon>
    </lineage>
</organism>
<evidence type="ECO:0000313" key="4">
    <source>
        <dbReference type="Proteomes" id="UP000186206"/>
    </source>
</evidence>
<dbReference type="PANTHER" id="PTHR12526:SF630">
    <property type="entry name" value="GLYCOSYLTRANSFERASE"/>
    <property type="match status" value="1"/>
</dbReference>
<dbReference type="Proteomes" id="UP000186206">
    <property type="component" value="Unassembled WGS sequence"/>
</dbReference>
<dbReference type="Pfam" id="PF00534">
    <property type="entry name" value="Glycos_transf_1"/>
    <property type="match status" value="1"/>
</dbReference>
<dbReference type="SUPFAM" id="SSF53756">
    <property type="entry name" value="UDP-Glycosyltransferase/glycogen phosphorylase"/>
    <property type="match status" value="1"/>
</dbReference>
<dbReference type="InterPro" id="IPR001296">
    <property type="entry name" value="Glyco_trans_1"/>
</dbReference>
<feature type="domain" description="Glycosyltransferase subfamily 4-like N-terminal" evidence="2">
    <location>
        <begin position="31"/>
        <end position="170"/>
    </location>
</feature>
<evidence type="ECO:0000313" key="3">
    <source>
        <dbReference type="EMBL" id="OLQ88712.1"/>
    </source>
</evidence>
<dbReference type="RefSeq" id="WP_075650981.1">
    <property type="nucleotide sequence ID" value="NZ_AP019658.1"/>
</dbReference>
<dbReference type="CDD" id="cd03811">
    <property type="entry name" value="GT4_GT28_WabH-like"/>
    <property type="match status" value="1"/>
</dbReference>
<evidence type="ECO:0000259" key="1">
    <source>
        <dbReference type="Pfam" id="PF00534"/>
    </source>
</evidence>
<comment type="caution">
    <text evidence="3">The sequence shown here is derived from an EMBL/GenBank/DDBJ whole genome shotgun (WGS) entry which is preliminary data.</text>
</comment>
<name>A0ABX3FBJ4_9VIBR</name>
<dbReference type="Pfam" id="PF13439">
    <property type="entry name" value="Glyco_transf_4"/>
    <property type="match status" value="1"/>
</dbReference>
<accession>A0ABX3FBJ4</accession>
<reference evidence="3 4" key="1">
    <citation type="submission" date="2016-09" db="EMBL/GenBank/DDBJ databases">
        <title>Genomic Taxonomy of the Vibrionaceae.</title>
        <authorList>
            <person name="Gonzalez-Castillo A."/>
            <person name="Gomez-Gil B."/>
            <person name="Enciso-Ibarra K."/>
        </authorList>
    </citation>
    <scope>NUCLEOTIDE SEQUENCE [LARGE SCALE GENOMIC DNA]</scope>
    <source>
        <strain evidence="3 4">CAIM 1731</strain>
    </source>
</reference>
<keyword evidence="4" id="KW-1185">Reference proteome</keyword>
<dbReference type="InterPro" id="IPR028098">
    <property type="entry name" value="Glyco_trans_4-like_N"/>
</dbReference>
<evidence type="ECO:0000259" key="2">
    <source>
        <dbReference type="Pfam" id="PF13439"/>
    </source>
</evidence>